<feature type="transmembrane region" description="Helical" evidence="2">
    <location>
        <begin position="61"/>
        <end position="81"/>
    </location>
</feature>
<accession>A0A165MQE8</accession>
<dbReference type="Pfam" id="PF11915">
    <property type="entry name" value="DUF3433"/>
    <property type="match status" value="1"/>
</dbReference>
<evidence type="ECO:0000313" key="4">
    <source>
        <dbReference type="Proteomes" id="UP000077266"/>
    </source>
</evidence>
<keyword evidence="2" id="KW-0812">Transmembrane</keyword>
<feature type="region of interest" description="Disordered" evidence="1">
    <location>
        <begin position="582"/>
        <end position="602"/>
    </location>
</feature>
<dbReference type="PANTHER" id="PTHR37544">
    <property type="entry name" value="SPRAY-RELATED"/>
    <property type="match status" value="1"/>
</dbReference>
<protein>
    <submittedName>
        <fullName evidence="3">Uncharacterized protein</fullName>
    </submittedName>
</protein>
<dbReference type="EMBL" id="KV425908">
    <property type="protein sequence ID" value="KZV99605.1"/>
    <property type="molecule type" value="Genomic_DNA"/>
</dbReference>
<dbReference type="AlphaFoldDB" id="A0A165MQE8"/>
<keyword evidence="2" id="KW-0472">Membrane</keyword>
<reference evidence="3 4" key="1">
    <citation type="journal article" date="2016" name="Mol. Biol. Evol.">
        <title>Comparative Genomics of Early-Diverging Mushroom-Forming Fungi Provides Insights into the Origins of Lignocellulose Decay Capabilities.</title>
        <authorList>
            <person name="Nagy L.G."/>
            <person name="Riley R."/>
            <person name="Tritt A."/>
            <person name="Adam C."/>
            <person name="Daum C."/>
            <person name="Floudas D."/>
            <person name="Sun H."/>
            <person name="Yadav J.S."/>
            <person name="Pangilinan J."/>
            <person name="Larsson K.H."/>
            <person name="Matsuura K."/>
            <person name="Barry K."/>
            <person name="Labutti K."/>
            <person name="Kuo R."/>
            <person name="Ohm R.A."/>
            <person name="Bhattacharya S.S."/>
            <person name="Shirouzu T."/>
            <person name="Yoshinaga Y."/>
            <person name="Martin F.M."/>
            <person name="Grigoriev I.V."/>
            <person name="Hibbett D.S."/>
        </authorList>
    </citation>
    <scope>NUCLEOTIDE SEQUENCE [LARGE SCALE GENOMIC DNA]</scope>
    <source>
        <strain evidence="3 4">HHB12029</strain>
    </source>
</reference>
<keyword evidence="2" id="KW-1133">Transmembrane helix</keyword>
<gene>
    <name evidence="3" type="ORF">EXIGLDRAFT_724617</name>
</gene>
<proteinExistence type="predicted"/>
<evidence type="ECO:0000256" key="1">
    <source>
        <dbReference type="SAM" id="MobiDB-lite"/>
    </source>
</evidence>
<evidence type="ECO:0000256" key="2">
    <source>
        <dbReference type="SAM" id="Phobius"/>
    </source>
</evidence>
<dbReference type="PANTHER" id="PTHR37544:SF3">
    <property type="entry name" value="SPRAY"/>
    <property type="match status" value="1"/>
</dbReference>
<organism evidence="3 4">
    <name type="scientific">Exidia glandulosa HHB12029</name>
    <dbReference type="NCBI Taxonomy" id="1314781"/>
    <lineage>
        <taxon>Eukaryota</taxon>
        <taxon>Fungi</taxon>
        <taxon>Dikarya</taxon>
        <taxon>Basidiomycota</taxon>
        <taxon>Agaricomycotina</taxon>
        <taxon>Agaricomycetes</taxon>
        <taxon>Auriculariales</taxon>
        <taxon>Exidiaceae</taxon>
        <taxon>Exidia</taxon>
    </lineage>
</organism>
<evidence type="ECO:0000313" key="3">
    <source>
        <dbReference type="EMBL" id="KZV99605.1"/>
    </source>
</evidence>
<dbReference type="InParanoid" id="A0A165MQE8"/>
<dbReference type="STRING" id="1314781.A0A165MQE8"/>
<sequence length="602" mass="64393">MAQTLVYQPYPGSGPLATPNTSGSKESEPFFPVPLAAQHRAPTTVPMIAKGSTIPLGLRPWFAAALVAFMVAVAIALEVALSFSNRTKGWATSQTKTRQDGILHFVYTLPPIAIAMIIVTGWKTTDQGIKKMQPYIDLAHGDAAAEKTLLLDYTSTPEFLVTFHAAINKHHLVAVSAVVLLFGLAAQPLAGALFIVRDTWFSFPNTPVQSVRIVGLNPDLTNLAPFVTAAGFAESKALYNVSMPAFVKSNFVVADFNVVHIRNIYKNGTVIVNTTAIDSSANCIKANTAQTTLAEGVFTVSATSAGCTLQTQITTSAQTQYGVNMVNCGSLPDSQKPVAFWIVDSSTSASFPSTAVAFCTPSMRIIHATANVDIYTGLLPGVTEQKDNPYTIHNNVTDAPLNGAPLNGIAFNLTEAQTDDFQRARIAAITNGLPSAVVQMAKQPGNVGIAGLFANGGDAFAKLSDQVYTMYLTLVAKEMYFIPSTTTTLDSEVRTWQKRLWMSEPAAHILAVGLLVLAVAAAIIQVAHARLRAPVTLAHDPGTLATALALASGHEHMPDARVVLSKRRFRIDPTSGRLVEEGQKGFEDAWSPDPRQTSFLVR</sequence>
<feature type="transmembrane region" description="Helical" evidence="2">
    <location>
        <begin position="506"/>
        <end position="527"/>
    </location>
</feature>
<feature type="transmembrane region" description="Helical" evidence="2">
    <location>
        <begin position="172"/>
        <end position="196"/>
    </location>
</feature>
<keyword evidence="4" id="KW-1185">Reference proteome</keyword>
<feature type="transmembrane region" description="Helical" evidence="2">
    <location>
        <begin position="102"/>
        <end position="122"/>
    </location>
</feature>
<name>A0A165MQE8_EXIGL</name>
<dbReference type="InterPro" id="IPR021840">
    <property type="entry name" value="DUF3433"/>
</dbReference>
<dbReference type="Proteomes" id="UP000077266">
    <property type="component" value="Unassembled WGS sequence"/>
</dbReference>
<dbReference type="OrthoDB" id="3248909at2759"/>